<gene>
    <name evidence="1" type="ORF">JOB18_009060</name>
</gene>
<dbReference type="Proteomes" id="UP000693946">
    <property type="component" value="Linkage Group LG20"/>
</dbReference>
<reference evidence="1 2" key="1">
    <citation type="journal article" date="2021" name="Sci. Rep.">
        <title>Chromosome anchoring in Senegalese sole (Solea senegalensis) reveals sex-associated markers and genome rearrangements in flatfish.</title>
        <authorList>
            <person name="Guerrero-Cozar I."/>
            <person name="Gomez-Garrido J."/>
            <person name="Berbel C."/>
            <person name="Martinez-Blanch J.F."/>
            <person name="Alioto T."/>
            <person name="Claros M.G."/>
            <person name="Gagnaire P.A."/>
            <person name="Manchado M."/>
        </authorList>
    </citation>
    <scope>NUCLEOTIDE SEQUENCE [LARGE SCALE GENOMIC DNA]</scope>
    <source>
        <strain evidence="1">Sse05_10M</strain>
    </source>
</reference>
<accession>A0AAV6R403</accession>
<evidence type="ECO:0000313" key="2">
    <source>
        <dbReference type="Proteomes" id="UP000693946"/>
    </source>
</evidence>
<dbReference type="EMBL" id="JAGKHQ010000013">
    <property type="protein sequence ID" value="KAG7500111.1"/>
    <property type="molecule type" value="Genomic_DNA"/>
</dbReference>
<proteinExistence type="predicted"/>
<name>A0AAV6R403_SOLSE</name>
<organism evidence="1 2">
    <name type="scientific">Solea senegalensis</name>
    <name type="common">Senegalese sole</name>
    <dbReference type="NCBI Taxonomy" id="28829"/>
    <lineage>
        <taxon>Eukaryota</taxon>
        <taxon>Metazoa</taxon>
        <taxon>Chordata</taxon>
        <taxon>Craniata</taxon>
        <taxon>Vertebrata</taxon>
        <taxon>Euteleostomi</taxon>
        <taxon>Actinopterygii</taxon>
        <taxon>Neopterygii</taxon>
        <taxon>Teleostei</taxon>
        <taxon>Neoteleostei</taxon>
        <taxon>Acanthomorphata</taxon>
        <taxon>Carangaria</taxon>
        <taxon>Pleuronectiformes</taxon>
        <taxon>Pleuronectoidei</taxon>
        <taxon>Soleidae</taxon>
        <taxon>Solea</taxon>
    </lineage>
</organism>
<comment type="caution">
    <text evidence="1">The sequence shown here is derived from an EMBL/GenBank/DDBJ whole genome shotgun (WGS) entry which is preliminary data.</text>
</comment>
<keyword evidence="2" id="KW-1185">Reference proteome</keyword>
<evidence type="ECO:0000313" key="1">
    <source>
        <dbReference type="EMBL" id="KAG7500111.1"/>
    </source>
</evidence>
<sequence length="72" mass="7580">MNTTIVTVGGAAVCSDCTPALIRSENTCAKEPGQDILCLKTQTLILDAAGDLSSPCTLKTDPETNTVQYMNM</sequence>
<protein>
    <submittedName>
        <fullName evidence="1">Uncharacterized protein</fullName>
    </submittedName>
</protein>
<dbReference type="AlphaFoldDB" id="A0AAV6R403"/>